<keyword evidence="1" id="KW-0812">Transmembrane</keyword>
<feature type="transmembrane region" description="Helical" evidence="1">
    <location>
        <begin position="131"/>
        <end position="151"/>
    </location>
</feature>
<gene>
    <name evidence="2" type="ORF">DFR52_107123</name>
</gene>
<proteinExistence type="predicted"/>
<accession>A0A317PD08</accession>
<comment type="caution">
    <text evidence="2">The sequence shown here is derived from an EMBL/GenBank/DDBJ whole genome shotgun (WGS) entry which is preliminary data.</text>
</comment>
<evidence type="ECO:0000313" key="2">
    <source>
        <dbReference type="EMBL" id="PWV97211.1"/>
    </source>
</evidence>
<keyword evidence="1" id="KW-0472">Membrane</keyword>
<reference evidence="2 3" key="1">
    <citation type="submission" date="2018-05" db="EMBL/GenBank/DDBJ databases">
        <title>Genomic Encyclopedia of Type Strains, Phase IV (KMG-IV): sequencing the most valuable type-strain genomes for metagenomic binning, comparative biology and taxonomic classification.</title>
        <authorList>
            <person name="Goeker M."/>
        </authorList>
    </citation>
    <scope>NUCLEOTIDE SEQUENCE [LARGE SCALE GENOMIC DNA]</scope>
    <source>
        <strain evidence="2 3">DSM 16791</strain>
    </source>
</reference>
<feature type="transmembrane region" description="Helical" evidence="1">
    <location>
        <begin position="99"/>
        <end position="124"/>
    </location>
</feature>
<evidence type="ECO:0000256" key="1">
    <source>
        <dbReference type="SAM" id="Phobius"/>
    </source>
</evidence>
<feature type="transmembrane region" description="Helical" evidence="1">
    <location>
        <begin position="37"/>
        <end position="56"/>
    </location>
</feature>
<keyword evidence="1" id="KW-1133">Transmembrane helix</keyword>
<sequence>MRRPRASREPFGMTRLSTFIVALHHRFFTTLERLLEGWFMGLLSRFVFAAVLWGYFLSSAGTKVGEGLSGFFQISPGAYYQIALPAVEAAGGDVEAVAFLPWGLIVTLGTYAEFILPVLIIAGLFARVASLGMLIFIGVQTLVDVTVHMVGPETVGALFDRFPDGLVADQRLLWAVPLVYVAVKGPGMISLDHLLARSRLAPLRGGPVAA</sequence>
<dbReference type="AlphaFoldDB" id="A0A317PD08"/>
<protein>
    <submittedName>
        <fullName evidence="2">Putative oxidoreductase</fullName>
    </submittedName>
</protein>
<keyword evidence="3" id="KW-1185">Reference proteome</keyword>
<evidence type="ECO:0000313" key="3">
    <source>
        <dbReference type="Proteomes" id="UP000246352"/>
    </source>
</evidence>
<name>A0A317PD08_9HYPH</name>
<dbReference type="EMBL" id="QGTR01000007">
    <property type="protein sequence ID" value="PWV97211.1"/>
    <property type="molecule type" value="Genomic_DNA"/>
</dbReference>
<dbReference type="Proteomes" id="UP000246352">
    <property type="component" value="Unassembled WGS sequence"/>
</dbReference>
<organism evidence="2 3">
    <name type="scientific">Hoeflea marina</name>
    <dbReference type="NCBI Taxonomy" id="274592"/>
    <lineage>
        <taxon>Bacteria</taxon>
        <taxon>Pseudomonadati</taxon>
        <taxon>Pseudomonadota</taxon>
        <taxon>Alphaproteobacteria</taxon>
        <taxon>Hyphomicrobiales</taxon>
        <taxon>Rhizobiaceae</taxon>
        <taxon>Hoeflea</taxon>
    </lineage>
</organism>